<dbReference type="AlphaFoldDB" id="A0A5C8KD90"/>
<dbReference type="RefSeq" id="WP_147919952.1">
    <property type="nucleotide sequence ID" value="NZ_VRTY01000003.1"/>
</dbReference>
<dbReference type="OrthoDB" id="1456570at2"/>
<reference evidence="1 2" key="1">
    <citation type="submission" date="2019-08" db="EMBL/GenBank/DDBJ databases">
        <authorList>
            <person name="Shi S."/>
        </authorList>
    </citation>
    <scope>NUCLEOTIDE SEQUENCE [LARGE SCALE GENOMIC DNA]</scope>
    <source>
        <strain evidence="1 2">GY10130</strain>
    </source>
</reference>
<organism evidence="1 2">
    <name type="scientific">Pontibacter qinzhouensis</name>
    <dbReference type="NCBI Taxonomy" id="2603253"/>
    <lineage>
        <taxon>Bacteria</taxon>
        <taxon>Pseudomonadati</taxon>
        <taxon>Bacteroidota</taxon>
        <taxon>Cytophagia</taxon>
        <taxon>Cytophagales</taxon>
        <taxon>Hymenobacteraceae</taxon>
        <taxon>Pontibacter</taxon>
    </lineage>
</organism>
<name>A0A5C8KD90_9BACT</name>
<keyword evidence="2" id="KW-1185">Reference proteome</keyword>
<comment type="caution">
    <text evidence="1">The sequence shown here is derived from an EMBL/GenBank/DDBJ whole genome shotgun (WGS) entry which is preliminary data.</text>
</comment>
<evidence type="ECO:0000313" key="1">
    <source>
        <dbReference type="EMBL" id="TXK52380.1"/>
    </source>
</evidence>
<accession>A0A5C8KD90</accession>
<protein>
    <submittedName>
        <fullName evidence="1">Uncharacterized protein</fullName>
    </submittedName>
</protein>
<gene>
    <name evidence="1" type="ORF">FVR03_01300</name>
</gene>
<dbReference type="InterPro" id="IPR036412">
    <property type="entry name" value="HAD-like_sf"/>
</dbReference>
<dbReference type="SUPFAM" id="SSF56784">
    <property type="entry name" value="HAD-like"/>
    <property type="match status" value="1"/>
</dbReference>
<dbReference type="Pfam" id="PF18143">
    <property type="entry name" value="HAD_SAK_2"/>
    <property type="match status" value="1"/>
</dbReference>
<proteinExistence type="predicted"/>
<dbReference type="Proteomes" id="UP000321926">
    <property type="component" value="Unassembled WGS sequence"/>
</dbReference>
<evidence type="ECO:0000313" key="2">
    <source>
        <dbReference type="Proteomes" id="UP000321926"/>
    </source>
</evidence>
<sequence length="150" mass="16891">MKVIFLDIDGVLNTTSHLELLRKKAIKCRDEFGHLFCPDAVENLEYLSHVSGAKVVISSTWRASGLKVIKDLFKYRMIEVDILSVTPFLNTPRGEEIAAWLSENDYVTNYVIIDDDADMTPEQAPFFVQTGVKKGLTRELANKALTILNS</sequence>
<dbReference type="EMBL" id="VRTY01000003">
    <property type="protein sequence ID" value="TXK52380.1"/>
    <property type="molecule type" value="Genomic_DNA"/>
</dbReference>